<organism evidence="7 8">
    <name type="scientific">Folsomia candida</name>
    <name type="common">Springtail</name>
    <dbReference type="NCBI Taxonomy" id="158441"/>
    <lineage>
        <taxon>Eukaryota</taxon>
        <taxon>Metazoa</taxon>
        <taxon>Ecdysozoa</taxon>
        <taxon>Arthropoda</taxon>
        <taxon>Hexapoda</taxon>
        <taxon>Collembola</taxon>
        <taxon>Entomobryomorpha</taxon>
        <taxon>Isotomoidea</taxon>
        <taxon>Isotomidae</taxon>
        <taxon>Proisotominae</taxon>
        <taxon>Folsomia</taxon>
    </lineage>
</organism>
<comment type="caution">
    <text evidence="7">The sequence shown here is derived from an EMBL/GenBank/DDBJ whole genome shotgun (WGS) entry which is preliminary data.</text>
</comment>
<dbReference type="InterPro" id="IPR011009">
    <property type="entry name" value="Kinase-like_dom_sf"/>
</dbReference>
<evidence type="ECO:0000256" key="2">
    <source>
        <dbReference type="ARBA" id="ARBA00022741"/>
    </source>
</evidence>
<keyword evidence="7" id="KW-0396">Initiation factor</keyword>
<dbReference type="SUPFAM" id="SSF56112">
    <property type="entry name" value="Protein kinase-like (PK-like)"/>
    <property type="match status" value="1"/>
</dbReference>
<dbReference type="Pfam" id="PF00069">
    <property type="entry name" value="Pkinase"/>
    <property type="match status" value="1"/>
</dbReference>
<dbReference type="InterPro" id="IPR050339">
    <property type="entry name" value="CC_SR_Kinase"/>
</dbReference>
<protein>
    <submittedName>
        <fullName evidence="7">Eukaryotic translation initiation factor 2-alpha kinase 3</fullName>
    </submittedName>
</protein>
<comment type="similarity">
    <text evidence="5">Belongs to the protein kinase superfamily. Ser/Thr protein kinase family. GCN2 subfamily.</text>
</comment>
<keyword evidence="4" id="KW-0067">ATP-binding</keyword>
<dbReference type="AlphaFoldDB" id="A0A226DJQ0"/>
<evidence type="ECO:0000256" key="5">
    <source>
        <dbReference type="ARBA" id="ARBA00037982"/>
    </source>
</evidence>
<evidence type="ECO:0000313" key="7">
    <source>
        <dbReference type="EMBL" id="OXA44811.1"/>
    </source>
</evidence>
<keyword evidence="3 7" id="KW-0418">Kinase</keyword>
<evidence type="ECO:0000256" key="4">
    <source>
        <dbReference type="ARBA" id="ARBA00022840"/>
    </source>
</evidence>
<dbReference type="PROSITE" id="PS50011">
    <property type="entry name" value="PROTEIN_KINASE_DOM"/>
    <property type="match status" value="1"/>
</dbReference>
<gene>
    <name evidence="7" type="ORF">Fcan01_21011</name>
</gene>
<dbReference type="PROSITE" id="PS00108">
    <property type="entry name" value="PROTEIN_KINASE_ST"/>
    <property type="match status" value="1"/>
</dbReference>
<dbReference type="EMBL" id="LNIX01000019">
    <property type="protein sequence ID" value="OXA44811.1"/>
    <property type="molecule type" value="Genomic_DNA"/>
</dbReference>
<keyword evidence="2" id="KW-0547">Nucleotide-binding</keyword>
<dbReference type="Gene3D" id="1.10.510.10">
    <property type="entry name" value="Transferase(Phosphotransferase) domain 1"/>
    <property type="match status" value="1"/>
</dbReference>
<dbReference type="GO" id="GO:0005634">
    <property type="term" value="C:nucleus"/>
    <property type="evidence" value="ECO:0007669"/>
    <property type="project" value="TreeGrafter"/>
</dbReference>
<evidence type="ECO:0000259" key="6">
    <source>
        <dbReference type="PROSITE" id="PS50011"/>
    </source>
</evidence>
<reference evidence="7 8" key="1">
    <citation type="submission" date="2015-12" db="EMBL/GenBank/DDBJ databases">
        <title>The genome of Folsomia candida.</title>
        <authorList>
            <person name="Faddeeva A."/>
            <person name="Derks M.F."/>
            <person name="Anvar Y."/>
            <person name="Smit S."/>
            <person name="Van Straalen N."/>
            <person name="Roelofs D."/>
        </authorList>
    </citation>
    <scope>NUCLEOTIDE SEQUENCE [LARGE SCALE GENOMIC DNA]</scope>
    <source>
        <strain evidence="7 8">VU population</strain>
        <tissue evidence="7">Whole body</tissue>
    </source>
</reference>
<dbReference type="GO" id="GO:0005737">
    <property type="term" value="C:cytoplasm"/>
    <property type="evidence" value="ECO:0007669"/>
    <property type="project" value="TreeGrafter"/>
</dbReference>
<sequence length="429" mass="49246">MTVLNKYVDYVPEFNIYPKLMGLKIDKVIGQGCFGIVFQCGHILMERRKFGVKLIPFNGLDPHSNKTISSEKLYCDLPKHTNIVKALEFKNTELTMNDINNIESIVKETGSEDNKDYFSFIVDKVKGRQIQNISVILLKMELCGENLTDWLRLNCHKAESIKTCESLQNIQFKIVTGLVEAVKFIHSQKIIHRDIKPGNILFSKRNFMLPVKLCDFGVCYKLETDEVNIGERIGSDAYRAPEMDSSQYGFNADLFSMGLIMFEVLQLIGRQERNEMFMELVMNENVIVVIPHVRILNSKEIIVALTKRNPVDRIQSIHEVVLVSLMETNYDTGRTPFKQVISHRSSTNAILDNMSSSIERLKVSLGIRKMPSIPPLQTNPFRSRNRKPFMNNFNGGHNIAEKASQIQLNNISTKSKQCRKRRKILSRIR</sequence>
<dbReference type="SMART" id="SM00220">
    <property type="entry name" value="S_TKc"/>
    <property type="match status" value="1"/>
</dbReference>
<keyword evidence="8" id="KW-1185">Reference proteome</keyword>
<keyword evidence="1" id="KW-0808">Transferase</keyword>
<dbReference type="InterPro" id="IPR008271">
    <property type="entry name" value="Ser/Thr_kinase_AS"/>
</dbReference>
<dbReference type="Proteomes" id="UP000198287">
    <property type="component" value="Unassembled WGS sequence"/>
</dbReference>
<dbReference type="GO" id="GO:0005524">
    <property type="term" value="F:ATP binding"/>
    <property type="evidence" value="ECO:0007669"/>
    <property type="project" value="UniProtKB-KW"/>
</dbReference>
<dbReference type="GO" id="GO:0003743">
    <property type="term" value="F:translation initiation factor activity"/>
    <property type="evidence" value="ECO:0007669"/>
    <property type="project" value="UniProtKB-KW"/>
</dbReference>
<evidence type="ECO:0000256" key="3">
    <source>
        <dbReference type="ARBA" id="ARBA00022777"/>
    </source>
</evidence>
<keyword evidence="7" id="KW-0648">Protein biosynthesis</keyword>
<proteinExistence type="inferred from homology"/>
<name>A0A226DJQ0_FOLCA</name>
<feature type="domain" description="Protein kinase" evidence="6">
    <location>
        <begin position="23"/>
        <end position="326"/>
    </location>
</feature>
<dbReference type="Gene3D" id="3.30.200.20">
    <property type="entry name" value="Phosphorylase Kinase, domain 1"/>
    <property type="match status" value="1"/>
</dbReference>
<dbReference type="PANTHER" id="PTHR11042">
    <property type="entry name" value="EUKARYOTIC TRANSLATION INITIATION FACTOR 2-ALPHA KINASE EIF2-ALPHA KINASE -RELATED"/>
    <property type="match status" value="1"/>
</dbReference>
<evidence type="ECO:0000313" key="8">
    <source>
        <dbReference type="Proteomes" id="UP000198287"/>
    </source>
</evidence>
<dbReference type="InterPro" id="IPR000719">
    <property type="entry name" value="Prot_kinase_dom"/>
</dbReference>
<accession>A0A226DJQ0</accession>
<dbReference type="GO" id="GO:0004672">
    <property type="term" value="F:protein kinase activity"/>
    <property type="evidence" value="ECO:0007669"/>
    <property type="project" value="InterPro"/>
</dbReference>
<evidence type="ECO:0000256" key="1">
    <source>
        <dbReference type="ARBA" id="ARBA00022679"/>
    </source>
</evidence>